<dbReference type="GO" id="GO:0008725">
    <property type="term" value="F:DNA-3-methyladenine glycosylase activity"/>
    <property type="evidence" value="ECO:0007669"/>
    <property type="project" value="TreeGrafter"/>
</dbReference>
<dbReference type="CDD" id="cd00056">
    <property type="entry name" value="ENDO3c"/>
    <property type="match status" value="1"/>
</dbReference>
<dbReference type="SMART" id="SM00478">
    <property type="entry name" value="ENDO3c"/>
    <property type="match status" value="1"/>
</dbReference>
<proteinExistence type="inferred from homology"/>
<evidence type="ECO:0000313" key="7">
    <source>
        <dbReference type="EMBL" id="OGG21133.1"/>
    </source>
</evidence>
<keyword evidence="5" id="KW-0234">DNA repair</keyword>
<reference evidence="7 8" key="1">
    <citation type="journal article" date="2016" name="Nat. Commun.">
        <title>Thousands of microbial genomes shed light on interconnected biogeochemical processes in an aquifer system.</title>
        <authorList>
            <person name="Anantharaman K."/>
            <person name="Brown C.T."/>
            <person name="Hug L.A."/>
            <person name="Sharon I."/>
            <person name="Castelle C.J."/>
            <person name="Probst A.J."/>
            <person name="Thomas B.C."/>
            <person name="Singh A."/>
            <person name="Wilkins M.J."/>
            <person name="Karaoz U."/>
            <person name="Brodie E.L."/>
            <person name="Williams K.H."/>
            <person name="Hubbard S.S."/>
            <person name="Banfield J.F."/>
        </authorList>
    </citation>
    <scope>NUCLEOTIDE SEQUENCE [LARGE SCALE GENOMIC DNA]</scope>
</reference>
<accession>A0A1F6A9I9</accession>
<sequence length="202" mass="23599">MNKKVLEHFKKVDPVLFSVLAKIDSIKPLTKSKNYFSDLCETIINQQLSEKAGETIFRRFQKLFSKEKISPEELYKLSAEKIRKTGTSNSKVKYLKNIAEKVIQKEINLEEFTQKDDNFVKNSLIKIKGIGPWTAEMFLMFSLARQDIFSLGDLGLRKAIQKLYAFKKKPTDKQIEKLSKKWIPYRTCAARILWRSLDLEIK</sequence>
<evidence type="ECO:0000256" key="3">
    <source>
        <dbReference type="ARBA" id="ARBA00012000"/>
    </source>
</evidence>
<dbReference type="InterPro" id="IPR003265">
    <property type="entry name" value="HhH-GPD_domain"/>
</dbReference>
<dbReference type="PANTHER" id="PTHR43003:SF5">
    <property type="entry name" value="DNA-3-METHYLADENINE GLYCOSYLASE"/>
    <property type="match status" value="1"/>
</dbReference>
<comment type="similarity">
    <text evidence="2">Belongs to the alkylbase DNA glycosidase AlkA family.</text>
</comment>
<gene>
    <name evidence="7" type="ORF">A3D03_05800</name>
</gene>
<dbReference type="GO" id="GO:0005737">
    <property type="term" value="C:cytoplasm"/>
    <property type="evidence" value="ECO:0007669"/>
    <property type="project" value="TreeGrafter"/>
</dbReference>
<comment type="catalytic activity">
    <reaction evidence="1">
        <text>Hydrolysis of alkylated DNA, releasing 3-methyladenine, 3-methylguanine, 7-methylguanine and 7-methyladenine.</text>
        <dbReference type="EC" id="3.2.2.21"/>
    </reaction>
</comment>
<evidence type="ECO:0000256" key="2">
    <source>
        <dbReference type="ARBA" id="ARBA00010817"/>
    </source>
</evidence>
<organism evidence="7 8">
    <name type="scientific">Candidatus Gottesmanbacteria bacterium RIFCSPHIGHO2_02_FULL_40_13</name>
    <dbReference type="NCBI Taxonomy" id="1798384"/>
    <lineage>
        <taxon>Bacteria</taxon>
        <taxon>Candidatus Gottesmaniibacteriota</taxon>
    </lineage>
</organism>
<evidence type="ECO:0000259" key="6">
    <source>
        <dbReference type="SMART" id="SM00478"/>
    </source>
</evidence>
<dbReference type="Pfam" id="PF00730">
    <property type="entry name" value="HhH-GPD"/>
    <property type="match status" value="1"/>
</dbReference>
<evidence type="ECO:0000256" key="1">
    <source>
        <dbReference type="ARBA" id="ARBA00000086"/>
    </source>
</evidence>
<dbReference type="EC" id="3.2.2.21" evidence="3"/>
<dbReference type="GO" id="GO:0032131">
    <property type="term" value="F:alkylated DNA binding"/>
    <property type="evidence" value="ECO:0007669"/>
    <property type="project" value="TreeGrafter"/>
</dbReference>
<evidence type="ECO:0000313" key="8">
    <source>
        <dbReference type="Proteomes" id="UP000177092"/>
    </source>
</evidence>
<dbReference type="GO" id="GO:0032993">
    <property type="term" value="C:protein-DNA complex"/>
    <property type="evidence" value="ECO:0007669"/>
    <property type="project" value="TreeGrafter"/>
</dbReference>
<protein>
    <recommendedName>
        <fullName evidence="3">DNA-3-methyladenine glycosylase II</fullName>
        <ecNumber evidence="3">3.2.2.21</ecNumber>
    </recommendedName>
</protein>
<dbReference type="SUPFAM" id="SSF48150">
    <property type="entry name" value="DNA-glycosylase"/>
    <property type="match status" value="1"/>
</dbReference>
<evidence type="ECO:0000256" key="4">
    <source>
        <dbReference type="ARBA" id="ARBA00022763"/>
    </source>
</evidence>
<evidence type="ECO:0000256" key="5">
    <source>
        <dbReference type="ARBA" id="ARBA00023204"/>
    </source>
</evidence>
<dbReference type="STRING" id="1798384.A3D03_05800"/>
<dbReference type="EMBL" id="MFJN01000028">
    <property type="protein sequence ID" value="OGG21133.1"/>
    <property type="molecule type" value="Genomic_DNA"/>
</dbReference>
<dbReference type="InterPro" id="IPR051912">
    <property type="entry name" value="Alkylbase_DNA_Glycosylase/TA"/>
</dbReference>
<comment type="caution">
    <text evidence="7">The sequence shown here is derived from an EMBL/GenBank/DDBJ whole genome shotgun (WGS) entry which is preliminary data.</text>
</comment>
<dbReference type="InterPro" id="IPR011257">
    <property type="entry name" value="DNA_glycosylase"/>
</dbReference>
<feature type="domain" description="HhH-GPD" evidence="6">
    <location>
        <begin position="44"/>
        <end position="198"/>
    </location>
</feature>
<dbReference type="PANTHER" id="PTHR43003">
    <property type="entry name" value="DNA-3-METHYLADENINE GLYCOSYLASE"/>
    <property type="match status" value="1"/>
</dbReference>
<dbReference type="Gene3D" id="1.10.1670.40">
    <property type="match status" value="1"/>
</dbReference>
<dbReference type="Gene3D" id="1.10.340.30">
    <property type="entry name" value="Hypothetical protein, domain 2"/>
    <property type="match status" value="1"/>
</dbReference>
<name>A0A1F6A9I9_9BACT</name>
<keyword evidence="4" id="KW-0227">DNA damage</keyword>
<dbReference type="Proteomes" id="UP000177092">
    <property type="component" value="Unassembled WGS sequence"/>
</dbReference>
<dbReference type="GO" id="GO:0043916">
    <property type="term" value="F:DNA-7-methylguanine glycosylase activity"/>
    <property type="evidence" value="ECO:0007669"/>
    <property type="project" value="TreeGrafter"/>
</dbReference>
<dbReference type="GO" id="GO:0006285">
    <property type="term" value="P:base-excision repair, AP site formation"/>
    <property type="evidence" value="ECO:0007669"/>
    <property type="project" value="TreeGrafter"/>
</dbReference>
<dbReference type="FunFam" id="1.10.340.30:FF:000004">
    <property type="entry name" value="DNA-3-methyladenine glycosylase II"/>
    <property type="match status" value="1"/>
</dbReference>
<dbReference type="GO" id="GO:0006307">
    <property type="term" value="P:DNA alkylation repair"/>
    <property type="evidence" value="ECO:0007669"/>
    <property type="project" value="TreeGrafter"/>
</dbReference>
<dbReference type="AlphaFoldDB" id="A0A1F6A9I9"/>